<proteinExistence type="predicted"/>
<dbReference type="Proteomes" id="UP000327013">
    <property type="component" value="Unassembled WGS sequence"/>
</dbReference>
<reference evidence="1 2" key="1">
    <citation type="submission" date="2019-06" db="EMBL/GenBank/DDBJ databases">
        <title>A chromosomal-level reference genome of Carpinus fangiana (Coryloideae, Betulaceae).</title>
        <authorList>
            <person name="Yang X."/>
            <person name="Wang Z."/>
            <person name="Zhang L."/>
            <person name="Hao G."/>
            <person name="Liu J."/>
            <person name="Yang Y."/>
        </authorList>
    </citation>
    <scope>NUCLEOTIDE SEQUENCE [LARGE SCALE GENOMIC DNA]</scope>
    <source>
        <strain evidence="1">Cfa_2016G</strain>
        <tissue evidence="1">Leaf</tissue>
    </source>
</reference>
<organism evidence="1 2">
    <name type="scientific">Carpinus fangiana</name>
    <dbReference type="NCBI Taxonomy" id="176857"/>
    <lineage>
        <taxon>Eukaryota</taxon>
        <taxon>Viridiplantae</taxon>
        <taxon>Streptophyta</taxon>
        <taxon>Embryophyta</taxon>
        <taxon>Tracheophyta</taxon>
        <taxon>Spermatophyta</taxon>
        <taxon>Magnoliopsida</taxon>
        <taxon>eudicotyledons</taxon>
        <taxon>Gunneridae</taxon>
        <taxon>Pentapetalae</taxon>
        <taxon>rosids</taxon>
        <taxon>fabids</taxon>
        <taxon>Fagales</taxon>
        <taxon>Betulaceae</taxon>
        <taxon>Carpinus</taxon>
    </lineage>
</organism>
<comment type="caution">
    <text evidence="1">The sequence shown here is derived from an EMBL/GenBank/DDBJ whole genome shotgun (WGS) entry which is preliminary data.</text>
</comment>
<name>A0A5N6L0N7_9ROSI</name>
<evidence type="ECO:0000313" key="1">
    <source>
        <dbReference type="EMBL" id="KAB8433049.1"/>
    </source>
</evidence>
<accession>A0A5N6L0N7</accession>
<sequence length="171" mass="18712">MAYKIVEESVHVHGMWVEDHTKLNGRDSGEVNDGRFSPKNKCTQLADEVENEARWGRKGAGGPVCSSPNKNKSPIVYYGPVLADVERTMQTARKSATKMLENSMGKGGVLLGEQMDEQINGGVSSLDSMVIIGRKRELNGEMNPQEKLQASQYYCLPSGWVVGLSASSSFE</sequence>
<protein>
    <submittedName>
        <fullName evidence="1">Uncharacterized protein</fullName>
    </submittedName>
</protein>
<dbReference type="EMBL" id="VIBQ01000035">
    <property type="protein sequence ID" value="KAB8433049.1"/>
    <property type="molecule type" value="Genomic_DNA"/>
</dbReference>
<evidence type="ECO:0000313" key="2">
    <source>
        <dbReference type="Proteomes" id="UP000327013"/>
    </source>
</evidence>
<gene>
    <name evidence="1" type="ORF">FH972_025007</name>
</gene>
<dbReference type="AlphaFoldDB" id="A0A5N6L0N7"/>
<keyword evidence="2" id="KW-1185">Reference proteome</keyword>